<name>A0A5D2DHN4_GOSDA</name>
<gene>
    <name evidence="1" type="ORF">ES288_D02G279500v1</name>
</gene>
<protein>
    <submittedName>
        <fullName evidence="1">Uncharacterized protein</fullName>
    </submittedName>
</protein>
<proteinExistence type="predicted"/>
<sequence>MTLLSVKCLYFQAVMLSNISYHNLLLHSYVTKKSIRSGFYVQCRYPLETKACDRQICGVISKVGMFAFIGWLTQQGGAYI</sequence>
<dbReference type="Proteomes" id="UP000323506">
    <property type="component" value="Chromosome D02"/>
</dbReference>
<evidence type="ECO:0000313" key="1">
    <source>
        <dbReference type="EMBL" id="TYG81197.1"/>
    </source>
</evidence>
<evidence type="ECO:0000313" key="2">
    <source>
        <dbReference type="Proteomes" id="UP000323506"/>
    </source>
</evidence>
<dbReference type="EMBL" id="CM017702">
    <property type="protein sequence ID" value="TYG81197.1"/>
    <property type="molecule type" value="Genomic_DNA"/>
</dbReference>
<accession>A0A5D2DHN4</accession>
<organism evidence="1 2">
    <name type="scientific">Gossypium darwinii</name>
    <name type="common">Darwin's cotton</name>
    <name type="synonym">Gossypium barbadense var. darwinii</name>
    <dbReference type="NCBI Taxonomy" id="34276"/>
    <lineage>
        <taxon>Eukaryota</taxon>
        <taxon>Viridiplantae</taxon>
        <taxon>Streptophyta</taxon>
        <taxon>Embryophyta</taxon>
        <taxon>Tracheophyta</taxon>
        <taxon>Spermatophyta</taxon>
        <taxon>Magnoliopsida</taxon>
        <taxon>eudicotyledons</taxon>
        <taxon>Gunneridae</taxon>
        <taxon>Pentapetalae</taxon>
        <taxon>rosids</taxon>
        <taxon>malvids</taxon>
        <taxon>Malvales</taxon>
        <taxon>Malvaceae</taxon>
        <taxon>Malvoideae</taxon>
        <taxon>Gossypium</taxon>
    </lineage>
</organism>
<dbReference type="AlphaFoldDB" id="A0A5D2DHN4"/>
<reference evidence="1 2" key="1">
    <citation type="submission" date="2019-06" db="EMBL/GenBank/DDBJ databases">
        <title>WGS assembly of Gossypium darwinii.</title>
        <authorList>
            <person name="Chen Z.J."/>
            <person name="Sreedasyam A."/>
            <person name="Ando A."/>
            <person name="Song Q."/>
            <person name="De L."/>
            <person name="Hulse-Kemp A."/>
            <person name="Ding M."/>
            <person name="Ye W."/>
            <person name="Kirkbride R."/>
            <person name="Jenkins J."/>
            <person name="Plott C."/>
            <person name="Lovell J."/>
            <person name="Lin Y.-M."/>
            <person name="Vaughn R."/>
            <person name="Liu B."/>
            <person name="Li W."/>
            <person name="Simpson S."/>
            <person name="Scheffler B."/>
            <person name="Saski C."/>
            <person name="Grover C."/>
            <person name="Hu G."/>
            <person name="Conover J."/>
            <person name="Carlson J."/>
            <person name="Shu S."/>
            <person name="Boston L."/>
            <person name="Williams M."/>
            <person name="Peterson D."/>
            <person name="Mcgee K."/>
            <person name="Jones D."/>
            <person name="Wendel J."/>
            <person name="Stelly D."/>
            <person name="Grimwood J."/>
            <person name="Schmutz J."/>
        </authorList>
    </citation>
    <scope>NUCLEOTIDE SEQUENCE [LARGE SCALE GENOMIC DNA]</scope>
    <source>
        <strain evidence="1">1808015.09</strain>
    </source>
</reference>
<keyword evidence="2" id="KW-1185">Reference proteome</keyword>